<dbReference type="InterPro" id="IPR017975">
    <property type="entry name" value="Tubulin_CS"/>
</dbReference>
<dbReference type="EMBL" id="OX597838">
    <property type="protein sequence ID" value="CAI9740468.1"/>
    <property type="molecule type" value="Genomic_DNA"/>
</dbReference>
<evidence type="ECO:0000256" key="8">
    <source>
        <dbReference type="ARBA" id="ARBA00022794"/>
    </source>
</evidence>
<dbReference type="SUPFAM" id="SSF52490">
    <property type="entry name" value="Tubulin nucleotide-binding domain-like"/>
    <property type="match status" value="1"/>
</dbReference>
<comment type="subcellular location">
    <subcellularLocation>
        <location evidence="3">Cell projection</location>
        <location evidence="3">Cilium</location>
    </subcellularLocation>
    <subcellularLocation>
        <location evidence="1">Cytoplasm</location>
        <location evidence="1">Cytoskeleton</location>
        <location evidence="1">Microtubule organizing center</location>
        <location evidence="1">Centrosome</location>
        <location evidence="1">Centriole</location>
    </subcellularLocation>
    <subcellularLocation>
        <location evidence="2">Nucleus</location>
    </subcellularLocation>
</comment>
<evidence type="ECO:0000256" key="1">
    <source>
        <dbReference type="ARBA" id="ARBA00004114"/>
    </source>
</evidence>
<feature type="domain" description="Tubulin/FtsZ GTPase" evidence="16">
    <location>
        <begin position="79"/>
        <end position="275"/>
    </location>
</feature>
<comment type="similarity">
    <text evidence="4 14">Belongs to the tubulin family.</text>
</comment>
<evidence type="ECO:0000256" key="4">
    <source>
        <dbReference type="ARBA" id="ARBA00009636"/>
    </source>
</evidence>
<dbReference type="SUPFAM" id="SSF55307">
    <property type="entry name" value="Tubulin C-terminal domain-like"/>
    <property type="match status" value="1"/>
</dbReference>
<dbReference type="PROSITE" id="PS00227">
    <property type="entry name" value="TUBULIN"/>
    <property type="match status" value="1"/>
</dbReference>
<dbReference type="InterPro" id="IPR002967">
    <property type="entry name" value="Delta_tubulin"/>
</dbReference>
<keyword evidence="10" id="KW-0539">Nucleus</keyword>
<feature type="chain" id="PRO_5041470272" description="Tubulin delta chain" evidence="15">
    <location>
        <begin position="21"/>
        <end position="474"/>
    </location>
</feature>
<evidence type="ECO:0000259" key="16">
    <source>
        <dbReference type="SMART" id="SM00864"/>
    </source>
</evidence>
<keyword evidence="7 14" id="KW-0547">Nucleotide-binding</keyword>
<feature type="signal peptide" evidence="15">
    <location>
        <begin position="1"/>
        <end position="20"/>
    </location>
</feature>
<evidence type="ECO:0000256" key="15">
    <source>
        <dbReference type="SAM" id="SignalP"/>
    </source>
</evidence>
<dbReference type="InterPro" id="IPR036525">
    <property type="entry name" value="Tubulin/FtsZ_GTPase_sf"/>
</dbReference>
<evidence type="ECO:0000313" key="18">
    <source>
        <dbReference type="Proteomes" id="UP001162480"/>
    </source>
</evidence>
<sequence>MVAMTLTTVLAPCLLKTPQASPTNMSVVTLQLGQCGNQIGGEFYNTLLQDLHIRNPHVSPRANENYIQEAIDRFFVECKTKSGLAGLLEARAVMVDMEPKVIVQTCQLARRSGLWRYPVNQQLCHQRGSGNNWANGFLSCGPKAKETVMNMIRKEAEKCDCLGGFLCLMSVAGGTGSGVGAYLTRCLRDVYPNAFILNQVIWPYHTGEVIVQNYNALLTLSNLYQTSDGILLINNDQLQDICTRRLHIKQVTFENMNCVVADQLTSLLQPVYKANTGKTVHNCLGDMLQTLTPHPEYKLLMVKKTPQVSEKVAAYNSDTWTGLLKHLRQMQLADSATDEGINWSLSVNDDVPRGAAVKYNRSLSSLLMLRGEQLATADTALFQDQRLYTPWTLPELSFTKWYQPRSFQHYDKSATLVSNSQMTAKPLDHVVSRAWDMFSAKAFFHQYCDYGLTASDFLDSFACLEQIIANYASL</sequence>
<dbReference type="GO" id="GO:0005929">
    <property type="term" value="C:cilium"/>
    <property type="evidence" value="ECO:0007669"/>
    <property type="project" value="UniProtKB-SubCell"/>
</dbReference>
<protein>
    <recommendedName>
        <fullName evidence="5">Tubulin delta chain</fullName>
    </recommendedName>
    <alternativeName>
        <fullName evidence="12">Delta-tubulin</fullName>
    </alternativeName>
</protein>
<dbReference type="AlphaFoldDB" id="A0AA36FNQ5"/>
<dbReference type="Pfam" id="PF00091">
    <property type="entry name" value="Tubulin"/>
    <property type="match status" value="1"/>
</dbReference>
<keyword evidence="6 14" id="KW-0493">Microtubule</keyword>
<evidence type="ECO:0000256" key="14">
    <source>
        <dbReference type="RuleBase" id="RU000352"/>
    </source>
</evidence>
<evidence type="ECO:0000256" key="3">
    <source>
        <dbReference type="ARBA" id="ARBA00004138"/>
    </source>
</evidence>
<evidence type="ECO:0000256" key="13">
    <source>
        <dbReference type="ARBA" id="ARBA00046149"/>
    </source>
</evidence>
<dbReference type="GO" id="GO:0007017">
    <property type="term" value="P:microtubule-based process"/>
    <property type="evidence" value="ECO:0007669"/>
    <property type="project" value="InterPro"/>
</dbReference>
<dbReference type="PRINTS" id="PR01224">
    <property type="entry name" value="DELTATUBULIN"/>
</dbReference>
<keyword evidence="9 14" id="KW-0342">GTP-binding</keyword>
<comment type="function">
    <text evidence="13">Acts as a positive regulator of hedgehog signaling and regulates ciliary function.</text>
</comment>
<proteinExistence type="inferred from homology"/>
<keyword evidence="15" id="KW-0732">Signal</keyword>
<dbReference type="FunFam" id="3.40.50.1440:FF:000021">
    <property type="entry name" value="Tubulin delta chain"/>
    <property type="match status" value="1"/>
</dbReference>
<dbReference type="GO" id="GO:0030030">
    <property type="term" value="P:cell projection organization"/>
    <property type="evidence" value="ECO:0007669"/>
    <property type="project" value="UniProtKB-KW"/>
</dbReference>
<evidence type="ECO:0000256" key="12">
    <source>
        <dbReference type="ARBA" id="ARBA00030594"/>
    </source>
</evidence>
<reference evidence="17" key="1">
    <citation type="submission" date="2023-08" db="EMBL/GenBank/DDBJ databases">
        <authorList>
            <person name="Alioto T."/>
            <person name="Alioto T."/>
            <person name="Gomez Garrido J."/>
        </authorList>
    </citation>
    <scope>NUCLEOTIDE SEQUENCE</scope>
</reference>
<name>A0AA36FNQ5_OCTVU</name>
<dbReference type="GO" id="GO:0005634">
    <property type="term" value="C:nucleus"/>
    <property type="evidence" value="ECO:0007669"/>
    <property type="project" value="UniProtKB-SubCell"/>
</dbReference>
<dbReference type="GO" id="GO:0005814">
    <property type="term" value="C:centriole"/>
    <property type="evidence" value="ECO:0007669"/>
    <property type="project" value="UniProtKB-SubCell"/>
</dbReference>
<keyword evidence="11" id="KW-0966">Cell projection</keyword>
<evidence type="ECO:0000256" key="5">
    <source>
        <dbReference type="ARBA" id="ARBA00014184"/>
    </source>
</evidence>
<dbReference type="SMART" id="SM00864">
    <property type="entry name" value="Tubulin"/>
    <property type="match status" value="1"/>
</dbReference>
<evidence type="ECO:0000256" key="2">
    <source>
        <dbReference type="ARBA" id="ARBA00004123"/>
    </source>
</evidence>
<evidence type="ECO:0000313" key="17">
    <source>
        <dbReference type="EMBL" id="CAI9740468.1"/>
    </source>
</evidence>
<dbReference type="GO" id="GO:0005525">
    <property type="term" value="F:GTP binding"/>
    <property type="evidence" value="ECO:0007669"/>
    <property type="project" value="UniProtKB-UniRule"/>
</dbReference>
<dbReference type="PRINTS" id="PR01161">
    <property type="entry name" value="TUBULIN"/>
</dbReference>
<dbReference type="InterPro" id="IPR000217">
    <property type="entry name" value="Tubulin"/>
</dbReference>
<keyword evidence="18" id="KW-1185">Reference proteome</keyword>
<dbReference type="PANTHER" id="PTHR11588">
    <property type="entry name" value="TUBULIN"/>
    <property type="match status" value="1"/>
</dbReference>
<gene>
    <name evidence="17" type="ORF">OCTVUL_1B014206</name>
</gene>
<accession>A0AA36FNQ5</accession>
<dbReference type="Gene3D" id="3.40.50.1440">
    <property type="entry name" value="Tubulin/FtsZ, GTPase domain"/>
    <property type="match status" value="1"/>
</dbReference>
<dbReference type="GO" id="GO:0005874">
    <property type="term" value="C:microtubule"/>
    <property type="evidence" value="ECO:0007669"/>
    <property type="project" value="UniProtKB-KW"/>
</dbReference>
<dbReference type="GO" id="GO:0005200">
    <property type="term" value="F:structural constituent of cytoskeleton"/>
    <property type="evidence" value="ECO:0007669"/>
    <property type="project" value="InterPro"/>
</dbReference>
<evidence type="ECO:0000256" key="11">
    <source>
        <dbReference type="ARBA" id="ARBA00023273"/>
    </source>
</evidence>
<dbReference type="InterPro" id="IPR003008">
    <property type="entry name" value="Tubulin_FtsZ_GTPase"/>
</dbReference>
<evidence type="ECO:0000256" key="9">
    <source>
        <dbReference type="ARBA" id="ARBA00023134"/>
    </source>
</evidence>
<evidence type="ECO:0000256" key="7">
    <source>
        <dbReference type="ARBA" id="ARBA00022741"/>
    </source>
</evidence>
<evidence type="ECO:0000256" key="10">
    <source>
        <dbReference type="ARBA" id="ARBA00023242"/>
    </source>
</evidence>
<dbReference type="InterPro" id="IPR008280">
    <property type="entry name" value="Tub_FtsZ_C"/>
</dbReference>
<dbReference type="Proteomes" id="UP001162480">
    <property type="component" value="Chromosome 25"/>
</dbReference>
<dbReference type="CDD" id="cd02189">
    <property type="entry name" value="delta_zeta_tubulin-like"/>
    <property type="match status" value="1"/>
</dbReference>
<evidence type="ECO:0000256" key="6">
    <source>
        <dbReference type="ARBA" id="ARBA00022701"/>
    </source>
</evidence>
<organism evidence="17 18">
    <name type="scientific">Octopus vulgaris</name>
    <name type="common">Common octopus</name>
    <dbReference type="NCBI Taxonomy" id="6645"/>
    <lineage>
        <taxon>Eukaryota</taxon>
        <taxon>Metazoa</taxon>
        <taxon>Spiralia</taxon>
        <taxon>Lophotrochozoa</taxon>
        <taxon>Mollusca</taxon>
        <taxon>Cephalopoda</taxon>
        <taxon>Coleoidea</taxon>
        <taxon>Octopodiformes</taxon>
        <taxon>Octopoda</taxon>
        <taxon>Incirrata</taxon>
        <taxon>Octopodidae</taxon>
        <taxon>Octopus</taxon>
    </lineage>
</organism>
<keyword evidence="8" id="KW-0970">Cilium biogenesis/degradation</keyword>